<feature type="domain" description="Helicase C-terminal" evidence="7">
    <location>
        <begin position="2151"/>
        <end position="2316"/>
    </location>
</feature>
<feature type="region of interest" description="Disordered" evidence="6">
    <location>
        <begin position="1474"/>
        <end position="1500"/>
    </location>
</feature>
<evidence type="ECO:0000256" key="5">
    <source>
        <dbReference type="ARBA" id="ARBA00022840"/>
    </source>
</evidence>
<evidence type="ECO:0000259" key="7">
    <source>
        <dbReference type="PROSITE" id="PS51194"/>
    </source>
</evidence>
<reference evidence="8 9" key="1">
    <citation type="journal article" date="2023" name="bioRxiv">
        <title>High-quality genome assemblies of four members of thePodospora anserinaspecies complex.</title>
        <authorList>
            <person name="Ament-Velasquez S.L."/>
            <person name="Vogan A.A."/>
            <person name="Wallerman O."/>
            <person name="Hartmann F."/>
            <person name="Gautier V."/>
            <person name="Silar P."/>
            <person name="Giraud T."/>
            <person name="Johannesson H."/>
        </authorList>
    </citation>
    <scope>NUCLEOTIDE SEQUENCE [LARGE SCALE GENOMIC DNA]</scope>
    <source>
        <strain evidence="8 9">CBS 411.78</strain>
    </source>
</reference>
<dbReference type="SUPFAM" id="SSF53335">
    <property type="entry name" value="S-adenosyl-L-methionine-dependent methyltransferases"/>
    <property type="match status" value="1"/>
</dbReference>
<dbReference type="RefSeq" id="XP_062765559.1">
    <property type="nucleotide sequence ID" value="XM_062911923.1"/>
</dbReference>
<sequence length="2332" mass="262066">MPSKRKADNLEATKSSIKTKKKPASSNDDKEIADAQASSTKESAILTGVAPLTQVGDMFFDMASRVPPPSQKTVILRVATVCSGTDAPIIALQALMKAVEILGHPTPFQLVHQFSCEIEAFKQGFIRRNLPAPTIIYRDVADLALAASKLDGKVLTAGGSKIEIPQEKIDIFFCGCSCVDYSTLNINMTKANKKETEEKLGVFQNLDKWLLDDDNKKKKDKDIKKTHPVRRNKDFDQVLDECLDGMEDAKLGESMRTFFSALIFIKERRPKIAILENVDGAPWCMYTKRIFPLIGYKAEYLQVDSKRYYLPQTRQRGYLMAIDTDAASSPGCPTLEEAESIIAHWRETMKSLERAPSASVASFLQLPDDIGTITARADMEKPRTTKDSDWGTSSLRHAAERSLHELEMDDNPFSQKMMRNLKVIGPKLPPQSWRRWWLQQTCRSIDTMDIIEATGNKAGIHLGHKTCVIDVSQNVDRCTPFNRTGSVSNLKQSLGIIGCITPSGAPIVTDLMRPITGTEVMALQGMPVNEMAISSETQEQLRDLAGNAMTVTVVGAATHAALLAIHRHFPTLFDTVSGPLASRFKHYTRPQKLLLQPGTQQLPTTSVVYEPDTVHRLVRDMIRVCHCPPPVISDQDGIPSYFICRTCQTTVCEECSGNPLHQLEPWRTHSPGASDEEAAQVSSDGGKASLKNHLPQAFVLGIFPDNLPELQGMKQPPACEILASKTRYFFGEIKVSEVVTATYKSRRTIARLVIHPDGKSTWFIHHNPGSNLDNPPTLPRTFEPSPPIARGDFHMSVNGVHNIKWSFWIPDRINITALLERDSSTAVRISIPQKPEVRDKVSGTYVHAPECGTAGNELYVNLPEFHQTEPTFILRQCSRTGPAREDSLVWSSEMRKLDYHEIRDTYIQAPPDLKLTTFPVGHIGETTLFSPGYWTEIQQDYSLSIWERLEATEIHWGQTRDVAPMSSLGDNATSPPHFSRFVLAEITANVDQFPLSAARRHMLEAHGTPGQFIMVPSNITEDFLHDFAFAANAFRAQNLGGPREEVKHFTDWIRIDRSEQWSRPPPEIHISKTKGKRLAVEDPDEAKDFEETLLNMPRAIAIAAQLQDPELCLIATLQPQVLASRAYAYLLQAHRTVPSGSREIQSAETYFKVYIDYAKPRNMSFPDFHPLIKPCNDSNRHGIQYDEADKYRMINPPRFQAGRHKLRDSQRNAVLWMLLREEKPEPFLETEIEEEVVTPLSVRVVGKATWPTRFPYSSRGGVAAHEIGYGKTVVTLALIDCRRWFDREASIEERRQVDECWHEELKSKYEELKEVGLPLVEDEKNEFFIHLSATLVVVPEHLTEQWSLEAKNFLGLKVGSQVIVIKTVAQFYLCRKLDVLRKAELIIMSSKILGDKFFEKLWGFGWGDLDPPFKDLSGRARERWYRQALRNLRILTASKLAAAGGKGNAAAERRFFGLQASEREAFLAKIVPDSQRKDQRNPRDKVPASPAKKEEGGAEQVPGARAPWCVSWLHNCSFARVVWDECSYDHKADNKNIPFFVENLVANAKWLLSGTPKVFGLSEVCKTAKVFGVHLARPEPRIMPGLPAVTDGPVLEPASKSEEYHAYSSALKSASLAHERHSQAQAFVRQFFRANRVTDDGGTALSSVEVVLPVRMKGVTAARYYMAHQEALDADMDFAAISSHVRQQPDYSKEDMGDSTKSTTMMLGLLANDVVAVSRALTLPEFENSLTRSHCRLATSVKFLWDKAVWLNKWLTYLYRNEVKKEQENLQKEAAMCSFQYLCEEVNVAREGDFRHYGGGEEVFNCVAHAMVNGCLPTDPTVDSAAVIAQPMKEFEGPWVDGYDHSKAHFTWLHFFDKAEIEIPKTVSNETAVRLAEDLCALRRTLHINTPLAKAPLIPAGFDPEALFHPRPNMPLPDIRNGLDQDKTTLGNWTVKELVEFCHAHRDLMPDRPEYDDEKCLPFDVEGLHVSASTTRSQLVSKAVELNLKSHGAVPKLRQALWEHSKNIGRGGAYRDGRPQSLKDGTFKNPENKSGMLSEFKSTVAELMKTMCDFKNATKELAFMPKFIQFSTSADRDQLLQSRTCDGESCGRPLTSASQSYIVVACGHILCSACRHPQTARLCPARKCSSFIKERPVIPCTELNDNVKMSKVDHMMELIKSIIAKDERALVFGQYQSYLEKLWSRIKEIDPKATNLALVTSSRDTSAMLEKFKSGTGGNVMLLNIDNDTSAGSNLTVANHIIFANPYFHPNKHHQAITVRQAKGRCLRYGQTKTVYVYHFMMAHTDEDRLLREHQVDNPAIKRYFDNVNGGENGVTVSKHSFNVPGQKRYRD</sequence>
<dbReference type="Gene3D" id="3.40.50.300">
    <property type="entry name" value="P-loop containing nucleotide triphosphate hydrolases"/>
    <property type="match status" value="2"/>
</dbReference>
<accession>A0ABR0HBZ4</accession>
<dbReference type="PANTHER" id="PTHR45626:SF26">
    <property type="entry name" value="FAMILY HELICASE, PUTATIVE (AFU_ORTHOLOGUE AFUA_2G09120)-RELATED"/>
    <property type="match status" value="1"/>
</dbReference>
<dbReference type="InterPro" id="IPR049730">
    <property type="entry name" value="SNF2/RAD54-like_C"/>
</dbReference>
<keyword evidence="1" id="KW-0489">Methyltransferase</keyword>
<dbReference type="Pfam" id="PF00145">
    <property type="entry name" value="DNA_methylase"/>
    <property type="match status" value="1"/>
</dbReference>
<comment type="caution">
    <text evidence="8">The sequence shown here is derived from an EMBL/GenBank/DDBJ whole genome shotgun (WGS) entry which is preliminary data.</text>
</comment>
<proteinExistence type="predicted"/>
<keyword evidence="5" id="KW-0067">ATP-binding</keyword>
<dbReference type="CDD" id="cd18793">
    <property type="entry name" value="SF2_C_SNF"/>
    <property type="match status" value="1"/>
</dbReference>
<dbReference type="Pfam" id="PF00176">
    <property type="entry name" value="SNF2-rel_dom"/>
    <property type="match status" value="1"/>
</dbReference>
<dbReference type="SUPFAM" id="SSF52540">
    <property type="entry name" value="P-loop containing nucleoside triphosphate hydrolases"/>
    <property type="match status" value="2"/>
</dbReference>
<dbReference type="PANTHER" id="PTHR45626">
    <property type="entry name" value="TRANSCRIPTION TERMINATION FACTOR 2-RELATED"/>
    <property type="match status" value="1"/>
</dbReference>
<dbReference type="InterPro" id="IPR027417">
    <property type="entry name" value="P-loop_NTPase"/>
</dbReference>
<dbReference type="InterPro" id="IPR029063">
    <property type="entry name" value="SAM-dependent_MTases_sf"/>
</dbReference>
<feature type="region of interest" description="Disordered" evidence="6">
    <location>
        <begin position="667"/>
        <end position="687"/>
    </location>
</feature>
<organism evidence="8 9">
    <name type="scientific">Podospora pseudopauciseta</name>
    <dbReference type="NCBI Taxonomy" id="2093780"/>
    <lineage>
        <taxon>Eukaryota</taxon>
        <taxon>Fungi</taxon>
        <taxon>Dikarya</taxon>
        <taxon>Ascomycota</taxon>
        <taxon>Pezizomycotina</taxon>
        <taxon>Sordariomycetes</taxon>
        <taxon>Sordariomycetidae</taxon>
        <taxon>Sordariales</taxon>
        <taxon>Podosporaceae</taxon>
        <taxon>Podospora</taxon>
    </lineage>
</organism>
<evidence type="ECO:0000313" key="8">
    <source>
        <dbReference type="EMBL" id="KAK4665593.1"/>
    </source>
</evidence>
<feature type="region of interest" description="Disordered" evidence="6">
    <location>
        <begin position="1"/>
        <end position="37"/>
    </location>
</feature>
<keyword evidence="9" id="KW-1185">Reference proteome</keyword>
<protein>
    <recommendedName>
        <fullName evidence="7">Helicase C-terminal domain-containing protein</fullName>
    </recommendedName>
</protein>
<dbReference type="PROSITE" id="PS51194">
    <property type="entry name" value="HELICASE_CTER"/>
    <property type="match status" value="1"/>
</dbReference>
<dbReference type="InterPro" id="IPR001650">
    <property type="entry name" value="Helicase_C-like"/>
</dbReference>
<keyword evidence="3" id="KW-0547">Nucleotide-binding</keyword>
<dbReference type="InterPro" id="IPR001525">
    <property type="entry name" value="C5_MeTfrase"/>
</dbReference>
<dbReference type="InterPro" id="IPR000330">
    <property type="entry name" value="SNF2_N"/>
</dbReference>
<keyword evidence="2" id="KW-0808">Transferase</keyword>
<name>A0ABR0HBZ4_9PEZI</name>
<gene>
    <name evidence="8" type="ORF">QC763_402960</name>
</gene>
<dbReference type="EMBL" id="JAFFHB010000005">
    <property type="protein sequence ID" value="KAK4665593.1"/>
    <property type="molecule type" value="Genomic_DNA"/>
</dbReference>
<dbReference type="Gene3D" id="3.40.50.150">
    <property type="entry name" value="Vaccinia Virus protein VP39"/>
    <property type="match status" value="1"/>
</dbReference>
<feature type="compositionally biased region" description="Basic and acidic residues" evidence="6">
    <location>
        <begin position="1474"/>
        <end position="1496"/>
    </location>
</feature>
<evidence type="ECO:0000256" key="2">
    <source>
        <dbReference type="ARBA" id="ARBA00022679"/>
    </source>
</evidence>
<evidence type="ECO:0000256" key="6">
    <source>
        <dbReference type="SAM" id="MobiDB-lite"/>
    </source>
</evidence>
<evidence type="ECO:0000256" key="3">
    <source>
        <dbReference type="ARBA" id="ARBA00022741"/>
    </source>
</evidence>
<evidence type="ECO:0000256" key="1">
    <source>
        <dbReference type="ARBA" id="ARBA00022603"/>
    </source>
</evidence>
<dbReference type="Proteomes" id="UP001326199">
    <property type="component" value="Unassembled WGS sequence"/>
</dbReference>
<feature type="compositionally biased region" description="Basic and acidic residues" evidence="6">
    <location>
        <begin position="1"/>
        <end position="11"/>
    </location>
</feature>
<evidence type="ECO:0000313" key="9">
    <source>
        <dbReference type="Proteomes" id="UP001326199"/>
    </source>
</evidence>
<evidence type="ECO:0000256" key="4">
    <source>
        <dbReference type="ARBA" id="ARBA00022801"/>
    </source>
</evidence>
<dbReference type="GeneID" id="87932266"/>
<dbReference type="InterPro" id="IPR050628">
    <property type="entry name" value="SNF2_RAD54_helicase_TF"/>
</dbReference>
<keyword evidence="4" id="KW-0378">Hydrolase</keyword>